<dbReference type="Gene3D" id="3.40.50.1010">
    <property type="entry name" value="5'-nuclease"/>
    <property type="match status" value="1"/>
</dbReference>
<dbReference type="Pfam" id="PF01936">
    <property type="entry name" value="NYN"/>
    <property type="match status" value="1"/>
</dbReference>
<feature type="non-terminal residue" evidence="2">
    <location>
        <position position="1"/>
    </location>
</feature>
<evidence type="ECO:0000259" key="1">
    <source>
        <dbReference type="Pfam" id="PF01936"/>
    </source>
</evidence>
<organism evidence="2">
    <name type="scientific">marine sediment metagenome</name>
    <dbReference type="NCBI Taxonomy" id="412755"/>
    <lineage>
        <taxon>unclassified sequences</taxon>
        <taxon>metagenomes</taxon>
        <taxon>ecological metagenomes</taxon>
    </lineage>
</organism>
<comment type="caution">
    <text evidence="2">The sequence shown here is derived from an EMBL/GenBank/DDBJ whole genome shotgun (WGS) entry which is preliminary data.</text>
</comment>
<feature type="non-terminal residue" evidence="2">
    <location>
        <position position="254"/>
    </location>
</feature>
<feature type="domain" description="NYN" evidence="1">
    <location>
        <begin position="5"/>
        <end position="56"/>
    </location>
</feature>
<accession>X0WMX7</accession>
<proteinExistence type="predicted"/>
<dbReference type="InterPro" id="IPR021139">
    <property type="entry name" value="NYN"/>
</dbReference>
<gene>
    <name evidence="2" type="ORF">S01H1_60938</name>
</gene>
<evidence type="ECO:0000313" key="2">
    <source>
        <dbReference type="EMBL" id="GAG24582.1"/>
    </source>
</evidence>
<dbReference type="EMBL" id="BARS01039929">
    <property type="protein sequence ID" value="GAG24582.1"/>
    <property type="molecule type" value="Genomic_DNA"/>
</dbReference>
<dbReference type="PANTHER" id="PTHR35811:SF1">
    <property type="entry name" value="HTH OST-TYPE DOMAIN-CONTAINING PROTEIN"/>
    <property type="match status" value="1"/>
</dbReference>
<dbReference type="PANTHER" id="PTHR35811">
    <property type="entry name" value="SLR1870 PROTEIN"/>
    <property type="match status" value="1"/>
</dbReference>
<sequence length="254" mass="28958">QLYPEINCFILLTGDKDFISLVNALKANRRKVIIIGDSRNVSEHLLLSADDFLSLEELSKMYKARDFSKILTPKKKEKSTPFDTAVEWLIETVKLARENSKTTRRALIDNLMRSSTSFDYKGATMVQRPDNAAKTFNSFSKFIVAAENKGKIKTDINEGFMEIFLPEEDPEIESELSPNLKDVIEKEDWKKIFEIIVNAFSESENVDGHFFTHLNKSLRPAKKEGLLTYSNRVLTNAIVKLIDIGFLVPQSDSK</sequence>
<reference evidence="2" key="1">
    <citation type="journal article" date="2014" name="Front. Microbiol.">
        <title>High frequency of phylogenetically diverse reductive dehalogenase-homologous genes in deep subseafloor sedimentary metagenomes.</title>
        <authorList>
            <person name="Kawai M."/>
            <person name="Futagami T."/>
            <person name="Toyoda A."/>
            <person name="Takaki Y."/>
            <person name="Nishi S."/>
            <person name="Hori S."/>
            <person name="Arai W."/>
            <person name="Tsubouchi T."/>
            <person name="Morono Y."/>
            <person name="Uchiyama I."/>
            <person name="Ito T."/>
            <person name="Fujiyama A."/>
            <person name="Inagaki F."/>
            <person name="Takami H."/>
        </authorList>
    </citation>
    <scope>NUCLEOTIDE SEQUENCE</scope>
    <source>
        <strain evidence="2">Expedition CK06-06</strain>
    </source>
</reference>
<dbReference type="GO" id="GO:0004540">
    <property type="term" value="F:RNA nuclease activity"/>
    <property type="evidence" value="ECO:0007669"/>
    <property type="project" value="InterPro"/>
</dbReference>
<name>X0WMX7_9ZZZZ</name>
<dbReference type="AlphaFoldDB" id="X0WMX7"/>
<protein>
    <recommendedName>
        <fullName evidence="1">NYN domain-containing protein</fullName>
    </recommendedName>
</protein>